<dbReference type="Pfam" id="PF13347">
    <property type="entry name" value="MFS_2"/>
    <property type="match status" value="1"/>
</dbReference>
<dbReference type="InterPro" id="IPR036259">
    <property type="entry name" value="MFS_trans_sf"/>
</dbReference>
<feature type="transmembrane region" description="Helical" evidence="1">
    <location>
        <begin position="339"/>
        <end position="361"/>
    </location>
</feature>
<feature type="transmembrane region" description="Helical" evidence="1">
    <location>
        <begin position="91"/>
        <end position="111"/>
    </location>
</feature>
<dbReference type="InterPro" id="IPR039672">
    <property type="entry name" value="MFS_2"/>
</dbReference>
<dbReference type="PANTHER" id="PTHR11328">
    <property type="entry name" value="MAJOR FACILITATOR SUPERFAMILY DOMAIN-CONTAINING PROTEIN"/>
    <property type="match status" value="1"/>
</dbReference>
<name>A0A1G9V613_9ACTO</name>
<dbReference type="CDD" id="cd17332">
    <property type="entry name" value="MFS_MelB_like"/>
    <property type="match status" value="1"/>
</dbReference>
<feature type="transmembrane region" description="Helical" evidence="1">
    <location>
        <begin position="242"/>
        <end position="262"/>
    </location>
</feature>
<feature type="transmembrane region" description="Helical" evidence="1">
    <location>
        <begin position="282"/>
        <end position="302"/>
    </location>
</feature>
<evidence type="ECO:0000256" key="1">
    <source>
        <dbReference type="SAM" id="Phobius"/>
    </source>
</evidence>
<dbReference type="GO" id="GO:0015293">
    <property type="term" value="F:symporter activity"/>
    <property type="evidence" value="ECO:0007669"/>
    <property type="project" value="InterPro"/>
</dbReference>
<feature type="transmembrane region" description="Helical" evidence="1">
    <location>
        <begin position="167"/>
        <end position="187"/>
    </location>
</feature>
<gene>
    <name evidence="2" type="ORF">SAMN04487766_105113</name>
</gene>
<organism evidence="2 3">
    <name type="scientific">Actinomyces ruminicola</name>
    <dbReference type="NCBI Taxonomy" id="332524"/>
    <lineage>
        <taxon>Bacteria</taxon>
        <taxon>Bacillati</taxon>
        <taxon>Actinomycetota</taxon>
        <taxon>Actinomycetes</taxon>
        <taxon>Actinomycetales</taxon>
        <taxon>Actinomycetaceae</taxon>
        <taxon>Actinomyces</taxon>
    </lineage>
</organism>
<dbReference type="Gene3D" id="1.20.1250.20">
    <property type="entry name" value="MFS general substrate transporter like domains"/>
    <property type="match status" value="1"/>
</dbReference>
<dbReference type="RefSeq" id="WP_176760824.1">
    <property type="nucleotide sequence ID" value="NZ_FNHU01000005.1"/>
</dbReference>
<accession>A0A1G9V613</accession>
<keyword evidence="1" id="KW-0812">Transmembrane</keyword>
<feature type="transmembrane region" description="Helical" evidence="1">
    <location>
        <begin position="390"/>
        <end position="408"/>
    </location>
</feature>
<dbReference type="EMBL" id="FNHU01000005">
    <property type="protein sequence ID" value="SDM67533.1"/>
    <property type="molecule type" value="Genomic_DNA"/>
</dbReference>
<dbReference type="AlphaFoldDB" id="A0A1G9V613"/>
<dbReference type="SUPFAM" id="SSF103473">
    <property type="entry name" value="MFS general substrate transporter"/>
    <property type="match status" value="1"/>
</dbReference>
<feature type="transmembrane region" description="Helical" evidence="1">
    <location>
        <begin position="199"/>
        <end position="221"/>
    </location>
</feature>
<protein>
    <submittedName>
        <fullName evidence="2">Glycoside/pentoside/hexuronide:cation symporter, GPH family</fullName>
    </submittedName>
</protein>
<sequence length="496" mass="53715">MTTQSEAPATPGAQVPLKEKISYGFAEFGSQFIWTTVGSYLLVFYTDIALIPAVAAGNILLAARVLDGIQDLAFGYIAERTKSRWGRFRPYVIFGAPLLSITMVLAFWMPFHGGNGAKIAWAGITYVLLCFLYTVANMSYGSLAGVMTTDSGERVILNWIRNIGSQAAGLIMDVATPFLLLALVASTAGRERGYDSRSYLLTMAIYALIALPAFLITGINVRERITMTPEQQKVPFGRTVKAVLTNDQLMVVFFALLLQLFGLFGRIGVMFFYCRWILGNPLLMAGVMLAFRVGMIIGSLVLPPFALKLGKRNMMMASVLSGGIILLLIFFFGQTNLTVLLVLQFLYGFSGFASPIALSMVPDAVDYYEHKTGVRADGTSYATVSLSTKLANALGGAFALYIMGWFGYNGALDVQSASALTGINIAANLLPAIMALVAFIPLCFWKLDTKTMAKISSELEVKRAAQAEALAQGLSLDEAERIAEQATEEAADHLQG</sequence>
<dbReference type="GO" id="GO:0005886">
    <property type="term" value="C:plasma membrane"/>
    <property type="evidence" value="ECO:0007669"/>
    <property type="project" value="TreeGrafter"/>
</dbReference>
<dbReference type="GO" id="GO:0008643">
    <property type="term" value="P:carbohydrate transport"/>
    <property type="evidence" value="ECO:0007669"/>
    <property type="project" value="InterPro"/>
</dbReference>
<dbReference type="PANTHER" id="PTHR11328:SF24">
    <property type="entry name" value="MAJOR FACILITATOR SUPERFAMILY (MFS) PROFILE DOMAIN-CONTAINING PROTEIN"/>
    <property type="match status" value="1"/>
</dbReference>
<dbReference type="NCBIfam" id="TIGR00792">
    <property type="entry name" value="gph"/>
    <property type="match status" value="1"/>
</dbReference>
<feature type="transmembrane region" description="Helical" evidence="1">
    <location>
        <begin position="420"/>
        <end position="445"/>
    </location>
</feature>
<feature type="transmembrane region" description="Helical" evidence="1">
    <location>
        <begin position="314"/>
        <end position="333"/>
    </location>
</feature>
<keyword evidence="1" id="KW-0472">Membrane</keyword>
<keyword evidence="1" id="KW-1133">Transmembrane helix</keyword>
<proteinExistence type="predicted"/>
<evidence type="ECO:0000313" key="3">
    <source>
        <dbReference type="Proteomes" id="UP000199671"/>
    </source>
</evidence>
<dbReference type="Proteomes" id="UP000199671">
    <property type="component" value="Unassembled WGS sequence"/>
</dbReference>
<feature type="transmembrane region" description="Helical" evidence="1">
    <location>
        <begin position="40"/>
        <end position="61"/>
    </location>
</feature>
<feature type="transmembrane region" description="Helical" evidence="1">
    <location>
        <begin position="123"/>
        <end position="146"/>
    </location>
</feature>
<reference evidence="2 3" key="1">
    <citation type="submission" date="2016-10" db="EMBL/GenBank/DDBJ databases">
        <authorList>
            <person name="de Groot N.N."/>
        </authorList>
    </citation>
    <scope>NUCLEOTIDE SEQUENCE [LARGE SCALE GENOMIC DNA]</scope>
    <source>
        <strain evidence="2 3">KPR-7B</strain>
    </source>
</reference>
<evidence type="ECO:0000313" key="2">
    <source>
        <dbReference type="EMBL" id="SDM67533.1"/>
    </source>
</evidence>
<dbReference type="InterPro" id="IPR001927">
    <property type="entry name" value="Na/Gal_symport"/>
</dbReference>
<dbReference type="GO" id="GO:0006814">
    <property type="term" value="P:sodium ion transport"/>
    <property type="evidence" value="ECO:0007669"/>
    <property type="project" value="InterPro"/>
</dbReference>